<dbReference type="EMBL" id="BMAV01002337">
    <property type="protein sequence ID" value="GFY41183.1"/>
    <property type="molecule type" value="Genomic_DNA"/>
</dbReference>
<accession>A0A8X6WTQ4</accession>
<feature type="region of interest" description="Disordered" evidence="1">
    <location>
        <begin position="143"/>
        <end position="169"/>
    </location>
</feature>
<organism evidence="2 3">
    <name type="scientific">Trichonephila inaurata madagascariensis</name>
    <dbReference type="NCBI Taxonomy" id="2747483"/>
    <lineage>
        <taxon>Eukaryota</taxon>
        <taxon>Metazoa</taxon>
        <taxon>Ecdysozoa</taxon>
        <taxon>Arthropoda</taxon>
        <taxon>Chelicerata</taxon>
        <taxon>Arachnida</taxon>
        <taxon>Araneae</taxon>
        <taxon>Araneomorphae</taxon>
        <taxon>Entelegynae</taxon>
        <taxon>Araneoidea</taxon>
        <taxon>Nephilidae</taxon>
        <taxon>Trichonephila</taxon>
        <taxon>Trichonephila inaurata</taxon>
    </lineage>
</organism>
<protein>
    <submittedName>
        <fullName evidence="2">Beta-1,3-galactosyltransferase 5</fullName>
    </submittedName>
</protein>
<proteinExistence type="predicted"/>
<reference evidence="2" key="1">
    <citation type="submission" date="2020-08" db="EMBL/GenBank/DDBJ databases">
        <title>Multicomponent nature underlies the extraordinary mechanical properties of spider dragline silk.</title>
        <authorList>
            <person name="Kono N."/>
            <person name="Nakamura H."/>
            <person name="Mori M."/>
            <person name="Yoshida Y."/>
            <person name="Ohtoshi R."/>
            <person name="Malay A.D."/>
            <person name="Moran D.A.P."/>
            <person name="Tomita M."/>
            <person name="Numata K."/>
            <person name="Arakawa K."/>
        </authorList>
    </citation>
    <scope>NUCLEOTIDE SEQUENCE</scope>
</reference>
<comment type="caution">
    <text evidence="2">The sequence shown here is derived from an EMBL/GenBank/DDBJ whole genome shotgun (WGS) entry which is preliminary data.</text>
</comment>
<dbReference type="OrthoDB" id="5512589at2759"/>
<keyword evidence="3" id="KW-1185">Reference proteome</keyword>
<dbReference type="AlphaFoldDB" id="A0A8X6WTQ4"/>
<sequence length="169" mass="19277">INPQWHLDFLINPTRLCDTLNLPDSEAYKTDPEVKLLVLVPSAINHFDERKTIRKTWGSMANHSLATAHSIAPDEMELLWDQMTKHLFDFFDFPDSMSSLSDSSEFLDGKSLFDLFNLPKDSKYSHTDSSTFSNIAEKLNSPQLKAEARNWQTNEISKEVGRKKGGTNQ</sequence>
<name>A0A8X6WTQ4_9ARAC</name>
<gene>
    <name evidence="2" type="primary">B3GALT5_2</name>
    <name evidence="2" type="ORF">TNIN_308111</name>
</gene>
<evidence type="ECO:0000313" key="3">
    <source>
        <dbReference type="Proteomes" id="UP000886998"/>
    </source>
</evidence>
<evidence type="ECO:0000313" key="2">
    <source>
        <dbReference type="EMBL" id="GFY41183.1"/>
    </source>
</evidence>
<evidence type="ECO:0000256" key="1">
    <source>
        <dbReference type="SAM" id="MobiDB-lite"/>
    </source>
</evidence>
<dbReference type="Proteomes" id="UP000886998">
    <property type="component" value="Unassembled WGS sequence"/>
</dbReference>
<feature type="non-terminal residue" evidence="2">
    <location>
        <position position="1"/>
    </location>
</feature>